<dbReference type="SUPFAM" id="SSF48008">
    <property type="entry name" value="GntR ligand-binding domain-like"/>
    <property type="match status" value="1"/>
</dbReference>
<evidence type="ECO:0000259" key="4">
    <source>
        <dbReference type="PROSITE" id="PS50949"/>
    </source>
</evidence>
<dbReference type="PANTHER" id="PTHR43537:SF6">
    <property type="entry name" value="HTH-TYPE TRANSCRIPTIONAL REPRESSOR RSPR"/>
    <property type="match status" value="1"/>
</dbReference>
<evidence type="ECO:0000256" key="3">
    <source>
        <dbReference type="ARBA" id="ARBA00023163"/>
    </source>
</evidence>
<dbReference type="EMBL" id="JAPJZH010000013">
    <property type="protein sequence ID" value="MDA4847481.1"/>
    <property type="molecule type" value="Genomic_DNA"/>
</dbReference>
<dbReference type="Pfam" id="PF00392">
    <property type="entry name" value="GntR"/>
    <property type="match status" value="1"/>
</dbReference>
<dbReference type="Gene3D" id="1.10.10.10">
    <property type="entry name" value="Winged helix-like DNA-binding domain superfamily/Winged helix DNA-binding domain"/>
    <property type="match status" value="1"/>
</dbReference>
<dbReference type="Gene3D" id="1.20.120.530">
    <property type="entry name" value="GntR ligand-binding domain-like"/>
    <property type="match status" value="1"/>
</dbReference>
<dbReference type="InterPro" id="IPR036390">
    <property type="entry name" value="WH_DNA-bd_sf"/>
</dbReference>
<comment type="caution">
    <text evidence="5">The sequence shown here is derived from an EMBL/GenBank/DDBJ whole genome shotgun (WGS) entry which is preliminary data.</text>
</comment>
<reference evidence="5" key="1">
    <citation type="submission" date="2022-11" db="EMBL/GenBank/DDBJ databases">
        <title>Hoeflea poritis sp. nov., isolated from scleractinian coral Porites lutea.</title>
        <authorList>
            <person name="Zhang G."/>
            <person name="Wei Q."/>
            <person name="Cai L."/>
        </authorList>
    </citation>
    <scope>NUCLEOTIDE SEQUENCE</scope>
    <source>
        <strain evidence="5">E7-10</strain>
    </source>
</reference>
<name>A0ABT4VS44_9HYPH</name>
<protein>
    <submittedName>
        <fullName evidence="5">GntR family transcriptional regulator</fullName>
    </submittedName>
</protein>
<keyword evidence="2" id="KW-0238">DNA-binding</keyword>
<keyword evidence="3" id="KW-0804">Transcription</keyword>
<dbReference type="Pfam" id="PF07729">
    <property type="entry name" value="FCD"/>
    <property type="match status" value="1"/>
</dbReference>
<dbReference type="Proteomes" id="UP001148313">
    <property type="component" value="Unassembled WGS sequence"/>
</dbReference>
<keyword evidence="6" id="KW-1185">Reference proteome</keyword>
<dbReference type="PROSITE" id="PS50949">
    <property type="entry name" value="HTH_GNTR"/>
    <property type="match status" value="1"/>
</dbReference>
<accession>A0ABT4VS44</accession>
<dbReference type="SMART" id="SM00895">
    <property type="entry name" value="FCD"/>
    <property type="match status" value="1"/>
</dbReference>
<evidence type="ECO:0000313" key="6">
    <source>
        <dbReference type="Proteomes" id="UP001148313"/>
    </source>
</evidence>
<dbReference type="SUPFAM" id="SSF46785">
    <property type="entry name" value="Winged helix' DNA-binding domain"/>
    <property type="match status" value="1"/>
</dbReference>
<dbReference type="RefSeq" id="WP_271091313.1">
    <property type="nucleotide sequence ID" value="NZ_JAPJZH010000013.1"/>
</dbReference>
<keyword evidence="1" id="KW-0805">Transcription regulation</keyword>
<feature type="domain" description="HTH gntR-type" evidence="4">
    <location>
        <begin position="26"/>
        <end position="93"/>
    </location>
</feature>
<dbReference type="SMART" id="SM00345">
    <property type="entry name" value="HTH_GNTR"/>
    <property type="match status" value="1"/>
</dbReference>
<evidence type="ECO:0000313" key="5">
    <source>
        <dbReference type="EMBL" id="MDA4847481.1"/>
    </source>
</evidence>
<dbReference type="PANTHER" id="PTHR43537">
    <property type="entry name" value="TRANSCRIPTIONAL REGULATOR, GNTR FAMILY"/>
    <property type="match status" value="1"/>
</dbReference>
<evidence type="ECO:0000256" key="1">
    <source>
        <dbReference type="ARBA" id="ARBA00023015"/>
    </source>
</evidence>
<dbReference type="InterPro" id="IPR036388">
    <property type="entry name" value="WH-like_DNA-bd_sf"/>
</dbReference>
<gene>
    <name evidence="5" type="ORF">OOZ53_19125</name>
</gene>
<dbReference type="InterPro" id="IPR000524">
    <property type="entry name" value="Tscrpt_reg_HTH_GntR"/>
</dbReference>
<proteinExistence type="predicted"/>
<organism evidence="5 6">
    <name type="scientific">Hoeflea poritis</name>
    <dbReference type="NCBI Taxonomy" id="2993659"/>
    <lineage>
        <taxon>Bacteria</taxon>
        <taxon>Pseudomonadati</taxon>
        <taxon>Pseudomonadota</taxon>
        <taxon>Alphaproteobacteria</taxon>
        <taxon>Hyphomicrobiales</taxon>
        <taxon>Rhizobiaceae</taxon>
        <taxon>Hoeflea</taxon>
    </lineage>
</organism>
<dbReference type="InterPro" id="IPR011711">
    <property type="entry name" value="GntR_C"/>
</dbReference>
<dbReference type="InterPro" id="IPR008920">
    <property type="entry name" value="TF_FadR/GntR_C"/>
</dbReference>
<sequence length="235" mass="25523">MPRLTPEASAFDMQAALKGVAIDRARSIGPQIYDALRSRIIDNRFPPGTALSEKEVARICDISRTPLRAAIQDLAGEGLIIVKPQVGSVVAPHDAARVREAIFIRAAIEAAIARRLAETGVDEAALAPVLAAQKAAGERDDYLTFFRYDEQFHSMLARMAEVPNAWQMVQSVKAHIDRQRLLLMSSITGRSMRAYEDHVKLIEAISRGDASAAAAVMRDHVNSALETLEAGAQGP</sequence>
<evidence type="ECO:0000256" key="2">
    <source>
        <dbReference type="ARBA" id="ARBA00023125"/>
    </source>
</evidence>
<dbReference type="CDD" id="cd07377">
    <property type="entry name" value="WHTH_GntR"/>
    <property type="match status" value="1"/>
</dbReference>